<evidence type="ECO:0000313" key="8">
    <source>
        <dbReference type="Proteomes" id="UP000823902"/>
    </source>
</evidence>
<dbReference type="PROSITE" id="PS51257">
    <property type="entry name" value="PROKAR_LIPOPROTEIN"/>
    <property type="match status" value="1"/>
</dbReference>
<dbReference type="PANTHER" id="PTHR43649:SF33">
    <property type="entry name" value="POLYGALACTURONAN_RHAMNOGALACTURONAN-BINDING PROTEIN YTCQ"/>
    <property type="match status" value="1"/>
</dbReference>
<name>A0A9D2TM23_9FIRM</name>
<dbReference type="Pfam" id="PF01547">
    <property type="entry name" value="SBP_bac_1"/>
    <property type="match status" value="1"/>
</dbReference>
<evidence type="ECO:0000256" key="4">
    <source>
        <dbReference type="ARBA" id="ARBA00023139"/>
    </source>
</evidence>
<dbReference type="InterPro" id="IPR006059">
    <property type="entry name" value="SBP"/>
</dbReference>
<feature type="chain" id="PRO_5038562576" evidence="6">
    <location>
        <begin position="25"/>
        <end position="432"/>
    </location>
</feature>
<dbReference type="EMBL" id="DWVY01000051">
    <property type="protein sequence ID" value="HJC75310.1"/>
    <property type="molecule type" value="Genomic_DNA"/>
</dbReference>
<feature type="signal peptide" evidence="6">
    <location>
        <begin position="1"/>
        <end position="24"/>
    </location>
</feature>
<evidence type="ECO:0000256" key="2">
    <source>
        <dbReference type="ARBA" id="ARBA00022729"/>
    </source>
</evidence>
<evidence type="ECO:0000256" key="5">
    <source>
        <dbReference type="ARBA" id="ARBA00023288"/>
    </source>
</evidence>
<reference evidence="7" key="2">
    <citation type="submission" date="2021-04" db="EMBL/GenBank/DDBJ databases">
        <authorList>
            <person name="Gilroy R."/>
        </authorList>
    </citation>
    <scope>NUCLEOTIDE SEQUENCE</scope>
    <source>
        <strain evidence="7">CHK196-7946</strain>
    </source>
</reference>
<dbReference type="Gene3D" id="3.40.190.10">
    <property type="entry name" value="Periplasmic binding protein-like II"/>
    <property type="match status" value="2"/>
</dbReference>
<evidence type="ECO:0000256" key="1">
    <source>
        <dbReference type="ARBA" id="ARBA00022475"/>
    </source>
</evidence>
<keyword evidence="1" id="KW-1003">Cell membrane</keyword>
<proteinExistence type="predicted"/>
<comment type="caution">
    <text evidence="7">The sequence shown here is derived from an EMBL/GenBank/DDBJ whole genome shotgun (WGS) entry which is preliminary data.</text>
</comment>
<keyword evidence="2 6" id="KW-0732">Signal</keyword>
<reference evidence="7" key="1">
    <citation type="journal article" date="2021" name="PeerJ">
        <title>Extensive microbial diversity within the chicken gut microbiome revealed by metagenomics and culture.</title>
        <authorList>
            <person name="Gilroy R."/>
            <person name="Ravi A."/>
            <person name="Getino M."/>
            <person name="Pursley I."/>
            <person name="Horton D.L."/>
            <person name="Alikhan N.F."/>
            <person name="Baker D."/>
            <person name="Gharbi K."/>
            <person name="Hall N."/>
            <person name="Watson M."/>
            <person name="Adriaenssens E.M."/>
            <person name="Foster-Nyarko E."/>
            <person name="Jarju S."/>
            <person name="Secka A."/>
            <person name="Antonio M."/>
            <person name="Oren A."/>
            <person name="Chaudhuri R.R."/>
            <person name="La Ragione R."/>
            <person name="Hildebrand F."/>
            <person name="Pallen M.J."/>
        </authorList>
    </citation>
    <scope>NUCLEOTIDE SEQUENCE</scope>
    <source>
        <strain evidence="7">CHK196-7946</strain>
    </source>
</reference>
<dbReference type="InterPro" id="IPR050490">
    <property type="entry name" value="Bact_solute-bd_prot1"/>
</dbReference>
<protein>
    <submittedName>
        <fullName evidence="7">ABC transporter substrate-binding protein</fullName>
    </submittedName>
</protein>
<sequence length="432" mass="47158">MKKKKVLRLTALATMMAMLTVGVAGCGSSGSGDEGNGGESGGDSGGQTITVAASTSWVKDVDKELAQKFEEETGNKIEWQLSPDDQYENVLNSKLAVGEAADIFYVRSGITLTRYQPDKYMMDLSDQEWVSRYNDWAKEGTTYNGKTVQFQTWSVDGWGLLYNKAMFEEAGITEVPTDYASFKDACDKILAIGKTPIYQPGAAQWHWSTWLGEMTTKVETDTGNYYDGLNDNSQTFAGQEDLKTALDQLVEMNEAGYFGDDVMSNTWEDMVSKMASGDYAMGLVYTTFPAEVEAANPEMTADSWGMFPIPLADNTTFGVSAGGIGRCVNKDTKVEDAVKEYLDFLSQPENLQTYYDARLDLGPCSFTDIPGNVPAVYEEVMNNASASGLTAEDGISYWDATQVGNLIQAMFVGGTSADDVLSGIDDIRQPNF</sequence>
<dbReference type="SUPFAM" id="SSF53850">
    <property type="entry name" value="Periplasmic binding protein-like II"/>
    <property type="match status" value="1"/>
</dbReference>
<evidence type="ECO:0000256" key="6">
    <source>
        <dbReference type="SAM" id="SignalP"/>
    </source>
</evidence>
<keyword evidence="5" id="KW-0449">Lipoprotein</keyword>
<keyword evidence="4" id="KW-0564">Palmitate</keyword>
<dbReference type="AlphaFoldDB" id="A0A9D2TM23"/>
<keyword evidence="3" id="KW-0472">Membrane</keyword>
<organism evidence="7 8">
    <name type="scientific">Candidatus Mediterraneibacter faecavium</name>
    <dbReference type="NCBI Taxonomy" id="2838668"/>
    <lineage>
        <taxon>Bacteria</taxon>
        <taxon>Bacillati</taxon>
        <taxon>Bacillota</taxon>
        <taxon>Clostridia</taxon>
        <taxon>Lachnospirales</taxon>
        <taxon>Lachnospiraceae</taxon>
        <taxon>Mediterraneibacter</taxon>
    </lineage>
</organism>
<dbReference type="Proteomes" id="UP000823902">
    <property type="component" value="Unassembled WGS sequence"/>
</dbReference>
<accession>A0A9D2TM23</accession>
<gene>
    <name evidence="7" type="ORF">H9697_10275</name>
</gene>
<evidence type="ECO:0000313" key="7">
    <source>
        <dbReference type="EMBL" id="HJC75310.1"/>
    </source>
</evidence>
<dbReference type="PANTHER" id="PTHR43649">
    <property type="entry name" value="ARABINOSE-BINDING PROTEIN-RELATED"/>
    <property type="match status" value="1"/>
</dbReference>
<evidence type="ECO:0000256" key="3">
    <source>
        <dbReference type="ARBA" id="ARBA00023136"/>
    </source>
</evidence>